<reference evidence="3" key="1">
    <citation type="submission" date="2016-09" db="EMBL/GenBank/DDBJ databases">
        <authorList>
            <person name="Hebert L."/>
            <person name="Moumen B."/>
        </authorList>
    </citation>
    <scope>NUCLEOTIDE SEQUENCE [LARGE SCALE GENOMIC DNA]</scope>
    <source>
        <strain evidence="3">OVI</strain>
    </source>
</reference>
<keyword evidence="4" id="KW-1185">Reference proteome</keyword>
<protein>
    <submittedName>
        <fullName evidence="3">MORN repeat-containing protein</fullName>
    </submittedName>
</protein>
<dbReference type="SMART" id="SM00698">
    <property type="entry name" value="MORN"/>
    <property type="match status" value="3"/>
</dbReference>
<sequence length="1258" mass="136739">MLPSSQDQLPSEKTSRTTADAVRRVAAYPIDFNTAQSSTITHQQQQQLKSCAGIDLNLHPLCQQHFYTGEMMRGGEGSRGALIPHGKGTLLWVLYATAPDISFTDPSGSVGLPYELLVREFGEVNTLRDAVLLALCVYSGSFNSGKKWGGGSLTIYPQCVKLDCCWEDGKPMLKRNYCVLYYPASSQAASCGDSAGNNSGRSGGSSDSTASLGTPLRSGLTRAGKAATASTANHQYIGMLTMTTVAGKAQCSLTAGLAWSQHVQFMPDGIGEMCYQGGVRYCGEWKSGRQHGFGVEFDPNGFGSMVYIGRFENNRRCGTGTLYNCKAGVVVSGTWSEGKLCSAVDVGLPSWPFVLRNAQWTNVDEWSFEKASLVHSDTSLNGTWEPLFSDFDSALTDPADLEKEEMLLQKGTNGGRDSDADGGADEWERSSVIMLLRSFLQRTELKATLMLFQRCFYFLYKPCAGGARWLDAEMLTPLRKSKQQQNDGEPATVGSSGASLPVFAKLRDLGRTDCGISFFSDRGRHWCAPSWCNEMGLGSGGGNSTGGDGYVGYGCFHTASTAEGLAARLPPEALFKWAARDLAFVVSSVRLRLLSCIASHPAAGSLVGSRHVLAVCWDTVYSLVAPVMHDLASAVEIKAYLETSMALKRCINLCPSGFVCSTHLSEASSAAVSNDEIQGVIRRCGFVFSSPSRHWRRRATETNNGKLLQFGPYVSNEIDCTSEEAVTYATPSTLLAAFATLRCYADRLFPRNELLRERWMSGSIANAFTKAAEVHPQLAMSPPAVLRVLATLATEVNPAYPFAMEDVLGIDEQRGVMLSSTRIDSGDRDASITDVMSLLLAAHESAVRLRHAYPNIRHVVSYVVSSGSGTHNAHRFDAVYPLDELAVRTRFVLLGVAAEVVQQQHMWFGRLVSRDNVRSGNGECNNSYLYCSDEDVAHPQVMSNDASGDELAQMKERAERVLRLPVWVMQEQISKRCADQHTPVGKGERKLQTQTPSTEVLRWVMKCVGSILELPNVSKVQGQSTQQAKASRQRSLDSSVRVTQDLWQADPVLAVSSECNDEDCGRGESLSDSGLLGQSFKWKHFLPSIPPFTVAAADARRHTVAVELAATQFITGTQPDALLTSGEILNFALIQKLLADVGVTAKLCMRFCYDNEEDSLFSPELGATRGNGEDLTLSFNSLNAAANEEESDTPASVSCVGREAEFTLHMGSDFIGSLCWDVLADAWMAALTSLRTETMDVQRLAKLTVVRQSDTGDV</sequence>
<evidence type="ECO:0000313" key="3">
    <source>
        <dbReference type="EMBL" id="SCU72831.1"/>
    </source>
</evidence>
<dbReference type="VEuPathDB" id="TriTrypDB:TEOVI_000441500"/>
<dbReference type="InterPro" id="IPR003409">
    <property type="entry name" value="MORN"/>
</dbReference>
<dbReference type="RefSeq" id="XP_067083289.1">
    <property type="nucleotide sequence ID" value="XM_067227188.1"/>
</dbReference>
<feature type="compositionally biased region" description="Polar residues" evidence="2">
    <location>
        <begin position="1"/>
        <end position="12"/>
    </location>
</feature>
<gene>
    <name evidence="3" type="ORF">TEOVI_000441500</name>
</gene>
<organism evidence="3 4">
    <name type="scientific">Trypanosoma equiperdum</name>
    <dbReference type="NCBI Taxonomy" id="5694"/>
    <lineage>
        <taxon>Eukaryota</taxon>
        <taxon>Discoba</taxon>
        <taxon>Euglenozoa</taxon>
        <taxon>Kinetoplastea</taxon>
        <taxon>Metakinetoplastina</taxon>
        <taxon>Trypanosomatida</taxon>
        <taxon>Trypanosomatidae</taxon>
        <taxon>Trypanosoma</taxon>
    </lineage>
</organism>
<dbReference type="AlphaFoldDB" id="A0A1G4IJW3"/>
<dbReference type="PANTHER" id="PTHR23084">
    <property type="entry name" value="PHOSPHATIDYLINOSITOL-4-PHOSPHATE 5-KINASE RELATED"/>
    <property type="match status" value="1"/>
</dbReference>
<dbReference type="Gene3D" id="2.20.110.10">
    <property type="entry name" value="Histone H3 K4-specific methyltransferase SET7/9 N-terminal domain"/>
    <property type="match status" value="1"/>
</dbReference>
<dbReference type="EMBL" id="CZPT02001916">
    <property type="protein sequence ID" value="SCU72831.1"/>
    <property type="molecule type" value="Genomic_DNA"/>
</dbReference>
<dbReference type="Pfam" id="PF02493">
    <property type="entry name" value="MORN"/>
    <property type="match status" value="2"/>
</dbReference>
<keyword evidence="1" id="KW-0677">Repeat</keyword>
<comment type="caution">
    <text evidence="3">The sequence shown here is derived from an EMBL/GenBank/DDBJ whole genome shotgun (WGS) entry which is preliminary data.</text>
</comment>
<evidence type="ECO:0000313" key="4">
    <source>
        <dbReference type="Proteomes" id="UP000195570"/>
    </source>
</evidence>
<feature type="region of interest" description="Disordered" evidence="2">
    <location>
        <begin position="1"/>
        <end position="20"/>
    </location>
</feature>
<dbReference type="Proteomes" id="UP000195570">
    <property type="component" value="Unassembled WGS sequence"/>
</dbReference>
<evidence type="ECO:0000256" key="2">
    <source>
        <dbReference type="SAM" id="MobiDB-lite"/>
    </source>
</evidence>
<proteinExistence type="predicted"/>
<name>A0A1G4IJW3_TRYEQ</name>
<dbReference type="SUPFAM" id="SSF82185">
    <property type="entry name" value="Histone H3 K4-specific methyltransferase SET7/9 N-terminal domain"/>
    <property type="match status" value="1"/>
</dbReference>
<evidence type="ECO:0000256" key="1">
    <source>
        <dbReference type="ARBA" id="ARBA00022737"/>
    </source>
</evidence>
<dbReference type="GeneID" id="92378355"/>
<feature type="region of interest" description="Disordered" evidence="2">
    <location>
        <begin position="193"/>
        <end position="213"/>
    </location>
</feature>
<accession>A0A1G4IJW3</accession>
<dbReference type="PANTHER" id="PTHR23084:SF262">
    <property type="entry name" value="FYVE-TYPE DOMAIN-CONTAINING PROTEIN"/>
    <property type="match status" value="1"/>
</dbReference>